<gene>
    <name evidence="9" type="ORF">C0039_12825</name>
</gene>
<dbReference type="OrthoDB" id="9785233at2"/>
<dbReference type="InterPro" id="IPR025963">
    <property type="entry name" value="FLgD_Tudor"/>
</dbReference>
<evidence type="ECO:0000256" key="5">
    <source>
        <dbReference type="RuleBase" id="RU362076"/>
    </source>
</evidence>
<dbReference type="Pfam" id="PF13860">
    <property type="entry name" value="FlgD_ig"/>
    <property type="match status" value="1"/>
</dbReference>
<name>A0A2N5X1P7_9GAMM</name>
<protein>
    <recommendedName>
        <fullName evidence="2 5">Basal-body rod modification protein FlgD</fullName>
    </recommendedName>
</protein>
<keyword evidence="9" id="KW-0969">Cilium</keyword>
<dbReference type="EMBL" id="PKUS01000015">
    <property type="protein sequence ID" value="PLW68415.1"/>
    <property type="molecule type" value="Genomic_DNA"/>
</dbReference>
<dbReference type="AlphaFoldDB" id="A0A2N5X1P7"/>
<dbReference type="Gene3D" id="2.30.30.910">
    <property type="match status" value="1"/>
</dbReference>
<evidence type="ECO:0000256" key="3">
    <source>
        <dbReference type="ARBA" id="ARBA00022795"/>
    </source>
</evidence>
<feature type="region of interest" description="Disordered" evidence="6">
    <location>
        <begin position="1"/>
        <end position="20"/>
    </location>
</feature>
<dbReference type="InterPro" id="IPR005648">
    <property type="entry name" value="FlgD"/>
</dbReference>
<evidence type="ECO:0000256" key="6">
    <source>
        <dbReference type="SAM" id="MobiDB-lite"/>
    </source>
</evidence>
<dbReference type="Gene3D" id="2.60.40.4070">
    <property type="match status" value="1"/>
</dbReference>
<keyword evidence="9" id="KW-0966">Cell projection</keyword>
<keyword evidence="9" id="KW-0282">Flagellum</keyword>
<feature type="domain" description="FlgD/Vpr Ig-like" evidence="7">
    <location>
        <begin position="105"/>
        <end position="175"/>
    </location>
</feature>
<accession>A0A2N5X1P7</accession>
<evidence type="ECO:0000259" key="8">
    <source>
        <dbReference type="Pfam" id="PF13861"/>
    </source>
</evidence>
<dbReference type="Pfam" id="PF03963">
    <property type="entry name" value="FlgD"/>
    <property type="match status" value="1"/>
</dbReference>
<reference evidence="9 10" key="1">
    <citation type="submission" date="2018-01" db="EMBL/GenBank/DDBJ databases">
        <title>The draft genome sequence of Halioglobus lutimaris HF004.</title>
        <authorList>
            <person name="Du Z.-J."/>
            <person name="Shi M.-J."/>
        </authorList>
    </citation>
    <scope>NUCLEOTIDE SEQUENCE [LARGE SCALE GENOMIC DNA]</scope>
    <source>
        <strain evidence="9 10">HF004</strain>
    </source>
</reference>
<dbReference type="RefSeq" id="WP_101518266.1">
    <property type="nucleotide sequence ID" value="NZ_PKUS01000015.1"/>
</dbReference>
<dbReference type="GO" id="GO:0044781">
    <property type="term" value="P:bacterial-type flagellum organization"/>
    <property type="evidence" value="ECO:0007669"/>
    <property type="project" value="UniProtKB-UniRule"/>
</dbReference>
<evidence type="ECO:0000256" key="2">
    <source>
        <dbReference type="ARBA" id="ARBA00016013"/>
    </source>
</evidence>
<evidence type="ECO:0000256" key="4">
    <source>
        <dbReference type="ARBA" id="ARBA00024746"/>
    </source>
</evidence>
<evidence type="ECO:0000313" key="9">
    <source>
        <dbReference type="EMBL" id="PLW68415.1"/>
    </source>
</evidence>
<comment type="function">
    <text evidence="4 5">Required for flagellar hook formation. May act as a scaffolding protein.</text>
</comment>
<dbReference type="InterPro" id="IPR025965">
    <property type="entry name" value="FlgD/Vpr_Ig-like"/>
</dbReference>
<comment type="similarity">
    <text evidence="1 5">Belongs to the FlgD family.</text>
</comment>
<dbReference type="Pfam" id="PF13861">
    <property type="entry name" value="FLgD_tudor"/>
    <property type="match status" value="1"/>
</dbReference>
<keyword evidence="3 5" id="KW-1005">Bacterial flagellum biogenesis</keyword>
<proteinExistence type="inferred from homology"/>
<evidence type="ECO:0000313" key="10">
    <source>
        <dbReference type="Proteomes" id="UP000235005"/>
    </source>
</evidence>
<evidence type="ECO:0000259" key="7">
    <source>
        <dbReference type="Pfam" id="PF13860"/>
    </source>
</evidence>
<evidence type="ECO:0000256" key="1">
    <source>
        <dbReference type="ARBA" id="ARBA00010577"/>
    </source>
</evidence>
<dbReference type="Proteomes" id="UP000235005">
    <property type="component" value="Unassembled WGS sequence"/>
</dbReference>
<organism evidence="9 10">
    <name type="scientific">Pseudohalioglobus lutimaris</name>
    <dbReference type="NCBI Taxonomy" id="1737061"/>
    <lineage>
        <taxon>Bacteria</taxon>
        <taxon>Pseudomonadati</taxon>
        <taxon>Pseudomonadota</taxon>
        <taxon>Gammaproteobacteria</taxon>
        <taxon>Cellvibrionales</taxon>
        <taxon>Halieaceae</taxon>
        <taxon>Pseudohalioglobus</taxon>
    </lineage>
</organism>
<comment type="caution">
    <text evidence="9">The sequence shown here is derived from an EMBL/GenBank/DDBJ whole genome shotgun (WGS) entry which is preliminary data.</text>
</comment>
<sequence>MQSTSALSELFPTPAAKTATNDASELGQDDFMELMVAQLENQDPTKPMDNFEFLSQIAQFGTVNGIQGLQDSFSEMTTRMQASQVVGAAALVGSKVLTETNIGMLDGENALEATVSVPGDSAGVQLYVQDMSGRLLHTRELGSRPSGEYKVQWDGADGDGNLLPPGAYRVSAEALIGGQTRALSVHTHALVESVNVDPSTQGVQLNLAGGEQVSLSSVKAFL</sequence>
<feature type="domain" description="FlgD Tudor-like" evidence="8">
    <location>
        <begin position="83"/>
        <end position="219"/>
    </location>
</feature>
<keyword evidence="10" id="KW-1185">Reference proteome</keyword>